<dbReference type="EMBL" id="CM045771">
    <property type="protein sequence ID" value="KAI7987566.1"/>
    <property type="molecule type" value="Genomic_DNA"/>
</dbReference>
<gene>
    <name evidence="1" type="ORF">LOK49_LG13G00894</name>
</gene>
<reference evidence="1 2" key="1">
    <citation type="journal article" date="2022" name="Plant J.">
        <title>Chromosome-level genome of Camellia lanceoleosa provides a valuable resource for understanding genome evolution and self-incompatibility.</title>
        <authorList>
            <person name="Gong W."/>
            <person name="Xiao S."/>
            <person name="Wang L."/>
            <person name="Liao Z."/>
            <person name="Chang Y."/>
            <person name="Mo W."/>
            <person name="Hu G."/>
            <person name="Li W."/>
            <person name="Zhao G."/>
            <person name="Zhu H."/>
            <person name="Hu X."/>
            <person name="Ji K."/>
            <person name="Xiang X."/>
            <person name="Song Q."/>
            <person name="Yuan D."/>
            <person name="Jin S."/>
            <person name="Zhang L."/>
        </authorList>
    </citation>
    <scope>NUCLEOTIDE SEQUENCE [LARGE SCALE GENOMIC DNA]</scope>
    <source>
        <strain evidence="1">SQ_2022a</strain>
    </source>
</reference>
<name>A0ACC0FFN9_9ERIC</name>
<proteinExistence type="predicted"/>
<keyword evidence="2" id="KW-1185">Reference proteome</keyword>
<dbReference type="Proteomes" id="UP001060215">
    <property type="component" value="Chromosome 14"/>
</dbReference>
<protein>
    <submittedName>
        <fullName evidence="1">Plant UBX domain-containing protein 10</fullName>
    </submittedName>
</protein>
<comment type="caution">
    <text evidence="1">The sequence shown here is derived from an EMBL/GenBank/DDBJ whole genome shotgun (WGS) entry which is preliminary data.</text>
</comment>
<accession>A0ACC0FFN9</accession>
<evidence type="ECO:0000313" key="1">
    <source>
        <dbReference type="EMBL" id="KAI7987566.1"/>
    </source>
</evidence>
<evidence type="ECO:0000313" key="2">
    <source>
        <dbReference type="Proteomes" id="UP001060215"/>
    </source>
</evidence>
<sequence>MPSEENVGLPEATTSKEREVEGPKSPKEMLTILQRVLEESAHVFVAARLDAEERRTNAKELQRKEEQEQLAREAPEAERKQKEEEEPRERAVREAAEKKSYIS</sequence>
<organism evidence="1 2">
    <name type="scientific">Camellia lanceoleosa</name>
    <dbReference type="NCBI Taxonomy" id="1840588"/>
    <lineage>
        <taxon>Eukaryota</taxon>
        <taxon>Viridiplantae</taxon>
        <taxon>Streptophyta</taxon>
        <taxon>Embryophyta</taxon>
        <taxon>Tracheophyta</taxon>
        <taxon>Spermatophyta</taxon>
        <taxon>Magnoliopsida</taxon>
        <taxon>eudicotyledons</taxon>
        <taxon>Gunneridae</taxon>
        <taxon>Pentapetalae</taxon>
        <taxon>asterids</taxon>
        <taxon>Ericales</taxon>
        <taxon>Theaceae</taxon>
        <taxon>Camellia</taxon>
    </lineage>
</organism>